<gene>
    <name evidence="4" type="ORF">KAK11_19005</name>
</gene>
<protein>
    <submittedName>
        <fullName evidence="4">GNAT family N-acetyltransferase</fullName>
    </submittedName>
</protein>
<name>A0ABS5E1X0_9BURK</name>
<dbReference type="PANTHER" id="PTHR43877:SF2">
    <property type="entry name" value="AMINOALKYLPHOSPHONATE N-ACETYLTRANSFERASE-RELATED"/>
    <property type="match status" value="1"/>
</dbReference>
<evidence type="ECO:0000259" key="3">
    <source>
        <dbReference type="PROSITE" id="PS51186"/>
    </source>
</evidence>
<evidence type="ECO:0000313" key="4">
    <source>
        <dbReference type="EMBL" id="MBQ0937422.1"/>
    </source>
</evidence>
<keyword evidence="5" id="KW-1185">Reference proteome</keyword>
<dbReference type="InterPro" id="IPR016181">
    <property type="entry name" value="Acyl_CoA_acyltransferase"/>
</dbReference>
<dbReference type="Gene3D" id="3.40.630.30">
    <property type="match status" value="1"/>
</dbReference>
<evidence type="ECO:0000256" key="1">
    <source>
        <dbReference type="ARBA" id="ARBA00022679"/>
    </source>
</evidence>
<comment type="caution">
    <text evidence="4">The sequence shown here is derived from an EMBL/GenBank/DDBJ whole genome shotgun (WGS) entry which is preliminary data.</text>
</comment>
<evidence type="ECO:0000256" key="2">
    <source>
        <dbReference type="ARBA" id="ARBA00023315"/>
    </source>
</evidence>
<dbReference type="EMBL" id="JAGQDG010000008">
    <property type="protein sequence ID" value="MBQ0937422.1"/>
    <property type="molecule type" value="Genomic_DNA"/>
</dbReference>
<accession>A0ABS5E1X0</accession>
<feature type="domain" description="N-acetyltransferase" evidence="3">
    <location>
        <begin position="9"/>
        <end position="151"/>
    </location>
</feature>
<evidence type="ECO:0000313" key="5">
    <source>
        <dbReference type="Proteomes" id="UP000672097"/>
    </source>
</evidence>
<dbReference type="Pfam" id="PF00583">
    <property type="entry name" value="Acetyltransf_1"/>
    <property type="match status" value="1"/>
</dbReference>
<keyword evidence="1" id="KW-0808">Transferase</keyword>
<organism evidence="4 5">
    <name type="scientific">Ideonella paludis</name>
    <dbReference type="NCBI Taxonomy" id="1233411"/>
    <lineage>
        <taxon>Bacteria</taxon>
        <taxon>Pseudomonadati</taxon>
        <taxon>Pseudomonadota</taxon>
        <taxon>Betaproteobacteria</taxon>
        <taxon>Burkholderiales</taxon>
        <taxon>Sphaerotilaceae</taxon>
        <taxon>Ideonella</taxon>
    </lineage>
</organism>
<reference evidence="4 5" key="1">
    <citation type="submission" date="2021-04" db="EMBL/GenBank/DDBJ databases">
        <title>The genome sequence of type strain Ideonella paludis KCTC 32238.</title>
        <authorList>
            <person name="Liu Y."/>
        </authorList>
    </citation>
    <scope>NUCLEOTIDE SEQUENCE [LARGE SCALE GENOMIC DNA]</scope>
    <source>
        <strain evidence="4 5">KCTC 32238</strain>
    </source>
</reference>
<proteinExistence type="predicted"/>
<keyword evidence="2" id="KW-0012">Acyltransferase</keyword>
<sequence length="160" mass="17177">MGLAGVDEPGVLALLEELSATLARLTGDTGAQSFSLDDLRTGGACLAVARDDRGRLWGCGALRPLATEDGCVAMELKRMFARAGTRGVGAALLAFLEAEALGRNVEVIRLSTRRVNERAVRFYRQHGYLPCAPWGRYVGREASVCLEKRLQWSASASPPA</sequence>
<dbReference type="SUPFAM" id="SSF55729">
    <property type="entry name" value="Acyl-CoA N-acyltransferases (Nat)"/>
    <property type="match status" value="1"/>
</dbReference>
<dbReference type="InterPro" id="IPR050832">
    <property type="entry name" value="Bact_Acetyltransf"/>
</dbReference>
<dbReference type="PANTHER" id="PTHR43877">
    <property type="entry name" value="AMINOALKYLPHOSPHONATE N-ACETYLTRANSFERASE-RELATED-RELATED"/>
    <property type="match status" value="1"/>
</dbReference>
<dbReference type="Proteomes" id="UP000672097">
    <property type="component" value="Unassembled WGS sequence"/>
</dbReference>
<dbReference type="PROSITE" id="PS51186">
    <property type="entry name" value="GNAT"/>
    <property type="match status" value="1"/>
</dbReference>
<dbReference type="InterPro" id="IPR000182">
    <property type="entry name" value="GNAT_dom"/>
</dbReference>